<organism evidence="4 5">
    <name type="scientific">Rhizobium wuzhouense</name>
    <dbReference type="NCBI Taxonomy" id="1986026"/>
    <lineage>
        <taxon>Bacteria</taxon>
        <taxon>Pseudomonadati</taxon>
        <taxon>Pseudomonadota</taxon>
        <taxon>Alphaproteobacteria</taxon>
        <taxon>Hyphomicrobiales</taxon>
        <taxon>Rhizobiaceae</taxon>
        <taxon>Rhizobium/Agrobacterium group</taxon>
        <taxon>Rhizobium</taxon>
    </lineage>
</organism>
<reference evidence="4 5" key="1">
    <citation type="submission" date="2018-06" db="EMBL/GenBank/DDBJ databases">
        <title>Rhizobium wuzhouense sp. nov., isolated from roots of Oryza officinalis.</title>
        <authorList>
            <person name="Yuan T."/>
        </authorList>
    </citation>
    <scope>NUCLEOTIDE SEQUENCE [LARGE SCALE GENOMIC DNA]</scope>
    <source>
        <strain evidence="4 5">W44</strain>
    </source>
</reference>
<name>A0ABX5NTX0_9HYPH</name>
<comment type="caution">
    <text evidence="4">The sequence shown here is derived from an EMBL/GenBank/DDBJ whole genome shotgun (WGS) entry which is preliminary data.</text>
</comment>
<feature type="domain" description="N-acetyltransferase" evidence="3">
    <location>
        <begin position="44"/>
        <end position="206"/>
    </location>
</feature>
<dbReference type="EMBL" id="QJRY01000002">
    <property type="protein sequence ID" value="PYB75147.1"/>
    <property type="molecule type" value="Genomic_DNA"/>
</dbReference>
<keyword evidence="1" id="KW-0808">Transferase</keyword>
<protein>
    <submittedName>
        <fullName evidence="4">GNAT family N-acetyltransferase</fullName>
    </submittedName>
</protein>
<dbReference type="InterPro" id="IPR016181">
    <property type="entry name" value="Acyl_CoA_acyltransferase"/>
</dbReference>
<gene>
    <name evidence="4" type="ORF">DMY87_06705</name>
</gene>
<dbReference type="InterPro" id="IPR000182">
    <property type="entry name" value="GNAT_dom"/>
</dbReference>
<dbReference type="RefSeq" id="WP_110790536.1">
    <property type="nucleotide sequence ID" value="NZ_QJRY01000002.1"/>
</dbReference>
<dbReference type="Proteomes" id="UP000247536">
    <property type="component" value="Unassembled WGS sequence"/>
</dbReference>
<dbReference type="PROSITE" id="PS51186">
    <property type="entry name" value="GNAT"/>
    <property type="match status" value="1"/>
</dbReference>
<evidence type="ECO:0000259" key="3">
    <source>
        <dbReference type="PROSITE" id="PS51186"/>
    </source>
</evidence>
<sequence length="207" mass="23309">MHSENPPLPLGYSALPPGTIANVVTCLDMRAPPTLSETSGPPDMTLVRWTDVALDTYRDLYRAVGEDWMWVSRLLMSDDELRSKLNEPGREIYAACKHGRPAGLLELDFSNQGECELVFFGLVPEAIGKGAGRWLMNEALAKAWEKPITRLWLHTCHFDHPAAIDFYRRSGFTPYATFVEVTEDPRLTGKMRRDAARHVPLIETRPG</sequence>
<evidence type="ECO:0000313" key="4">
    <source>
        <dbReference type="EMBL" id="PYB75147.1"/>
    </source>
</evidence>
<keyword evidence="2" id="KW-0012">Acyltransferase</keyword>
<evidence type="ECO:0000313" key="5">
    <source>
        <dbReference type="Proteomes" id="UP000247536"/>
    </source>
</evidence>
<dbReference type="PANTHER" id="PTHR43800:SF1">
    <property type="entry name" value="PEPTIDYL-LYSINE N-ACETYLTRANSFERASE YJAB"/>
    <property type="match status" value="1"/>
</dbReference>
<dbReference type="SUPFAM" id="SSF55729">
    <property type="entry name" value="Acyl-CoA N-acyltransferases (Nat)"/>
    <property type="match status" value="1"/>
</dbReference>
<dbReference type="Gene3D" id="3.40.630.30">
    <property type="match status" value="1"/>
</dbReference>
<evidence type="ECO:0000256" key="1">
    <source>
        <dbReference type="ARBA" id="ARBA00022679"/>
    </source>
</evidence>
<dbReference type="PANTHER" id="PTHR43800">
    <property type="entry name" value="PEPTIDYL-LYSINE N-ACETYLTRANSFERASE YJAB"/>
    <property type="match status" value="1"/>
</dbReference>
<evidence type="ECO:0000256" key="2">
    <source>
        <dbReference type="ARBA" id="ARBA00023315"/>
    </source>
</evidence>
<accession>A0ABX5NTX0</accession>
<proteinExistence type="predicted"/>
<keyword evidence="5" id="KW-1185">Reference proteome</keyword>
<dbReference type="Pfam" id="PF00583">
    <property type="entry name" value="Acetyltransf_1"/>
    <property type="match status" value="1"/>
</dbReference>
<dbReference type="CDD" id="cd04301">
    <property type="entry name" value="NAT_SF"/>
    <property type="match status" value="1"/>
</dbReference>